<reference evidence="1 2" key="1">
    <citation type="submission" date="2019-01" db="EMBL/GenBank/DDBJ databases">
        <title>Florfenicol resistance in Enterobacteriaceae and whole-genome sequence analysis of florfenicol-resistant Leclercia adecarboxylata strain R25.</title>
        <authorList>
            <person name="Bao Q."/>
            <person name="Ying Y."/>
        </authorList>
    </citation>
    <scope>NUCLEOTIDE SEQUENCE [LARGE SCALE GENOMIC DNA]</scope>
    <source>
        <strain evidence="1 2">R25</strain>
    </source>
</reference>
<name>A0AAP9AKT2_9ENTR</name>
<evidence type="ECO:0000313" key="1">
    <source>
        <dbReference type="EMBL" id="QDK19408.1"/>
    </source>
</evidence>
<organism evidence="1 2">
    <name type="scientific">Leclercia adecarboxylata</name>
    <dbReference type="NCBI Taxonomy" id="83655"/>
    <lineage>
        <taxon>Bacteria</taxon>
        <taxon>Pseudomonadati</taxon>
        <taxon>Pseudomonadota</taxon>
        <taxon>Gammaproteobacteria</taxon>
        <taxon>Enterobacterales</taxon>
        <taxon>Enterobacteriaceae</taxon>
        <taxon>Leclercia</taxon>
    </lineage>
</organism>
<evidence type="ECO:0000313" key="2">
    <source>
        <dbReference type="Proteomes" id="UP000317812"/>
    </source>
</evidence>
<dbReference type="RefSeq" id="WP_142488347.1">
    <property type="nucleotide sequence ID" value="NZ_CP035382.1"/>
</dbReference>
<protein>
    <submittedName>
        <fullName evidence="1">Uncharacterized protein</fullName>
    </submittedName>
</protein>
<dbReference type="AlphaFoldDB" id="A0AAP9AKT2"/>
<accession>A0AAP9AKT2</accession>
<dbReference type="EMBL" id="CP035382">
    <property type="protein sequence ID" value="QDK19408.1"/>
    <property type="molecule type" value="Genomic_DNA"/>
</dbReference>
<gene>
    <name evidence="1" type="ORF">ES815_14330</name>
</gene>
<proteinExistence type="predicted"/>
<sequence length="288" mass="32259">MNNLQLEGAASLALQFTKSNYLAKIQNYKIIPFNDSNSDAACVARIIEIFTLNKIRAEGENLFALTGLVIPDTGAEAGEINMLLKRCIQLCRHEEEELGYRERAAAEAKVATKQVYTARSVAEMKNRGSHPVSRADAEYHYQAAQSRVEEQRKRVNHFRSLPGLLIEEAKCIGKGVDKPVLHSFPASLRVPAEITSSNQNPAISSAARFVMDTLDELVKAVREIIKHCTPPSDRYALNNGGLLRVAAYKEYYRADNTLLRAVVTGEDYADYRLQCHKLTERKEKLFSV</sequence>
<dbReference type="Proteomes" id="UP000317812">
    <property type="component" value="Chromosome"/>
</dbReference>